<organism evidence="5 6">
    <name type="scientific">Armillaria borealis</name>
    <dbReference type="NCBI Taxonomy" id="47425"/>
    <lineage>
        <taxon>Eukaryota</taxon>
        <taxon>Fungi</taxon>
        <taxon>Dikarya</taxon>
        <taxon>Basidiomycota</taxon>
        <taxon>Agaricomycotina</taxon>
        <taxon>Agaricomycetes</taxon>
        <taxon>Agaricomycetidae</taxon>
        <taxon>Agaricales</taxon>
        <taxon>Marasmiineae</taxon>
        <taxon>Physalacriaceae</taxon>
        <taxon>Armillaria</taxon>
    </lineage>
</organism>
<dbReference type="PROSITE" id="PS50002">
    <property type="entry name" value="SH3"/>
    <property type="match status" value="1"/>
</dbReference>
<dbReference type="Proteomes" id="UP001175226">
    <property type="component" value="Unassembled WGS sequence"/>
</dbReference>
<evidence type="ECO:0000313" key="6">
    <source>
        <dbReference type="Proteomes" id="UP001175226"/>
    </source>
</evidence>
<gene>
    <name evidence="5" type="ORF">EV421DRAFT_1297422</name>
</gene>
<dbReference type="SUPFAM" id="SSF50044">
    <property type="entry name" value="SH3-domain"/>
    <property type="match status" value="1"/>
</dbReference>
<dbReference type="Pfam" id="PF00018">
    <property type="entry name" value="SH3_1"/>
    <property type="match status" value="1"/>
</dbReference>
<feature type="compositionally biased region" description="Low complexity" evidence="3">
    <location>
        <begin position="191"/>
        <end position="202"/>
    </location>
</feature>
<feature type="compositionally biased region" description="Pro residues" evidence="3">
    <location>
        <begin position="171"/>
        <end position="185"/>
    </location>
</feature>
<reference evidence="5" key="1">
    <citation type="submission" date="2023-06" db="EMBL/GenBank/DDBJ databases">
        <authorList>
            <consortium name="Lawrence Berkeley National Laboratory"/>
            <person name="Ahrendt S."/>
            <person name="Sahu N."/>
            <person name="Indic B."/>
            <person name="Wong-Bajracharya J."/>
            <person name="Merenyi Z."/>
            <person name="Ke H.-M."/>
            <person name="Monk M."/>
            <person name="Kocsube S."/>
            <person name="Drula E."/>
            <person name="Lipzen A."/>
            <person name="Balint B."/>
            <person name="Henrissat B."/>
            <person name="Andreopoulos B."/>
            <person name="Martin F.M."/>
            <person name="Harder C.B."/>
            <person name="Rigling D."/>
            <person name="Ford K.L."/>
            <person name="Foster G.D."/>
            <person name="Pangilinan J."/>
            <person name="Papanicolaou A."/>
            <person name="Barry K."/>
            <person name="LaButti K."/>
            <person name="Viragh M."/>
            <person name="Koriabine M."/>
            <person name="Yan M."/>
            <person name="Riley R."/>
            <person name="Champramary S."/>
            <person name="Plett K.L."/>
            <person name="Tsai I.J."/>
            <person name="Slot J."/>
            <person name="Sipos G."/>
            <person name="Plett J."/>
            <person name="Nagy L.G."/>
            <person name="Grigoriev I.V."/>
        </authorList>
    </citation>
    <scope>NUCLEOTIDE SEQUENCE</scope>
    <source>
        <strain evidence="5">FPL87.14</strain>
    </source>
</reference>
<dbReference type="SMART" id="SM00326">
    <property type="entry name" value="SH3"/>
    <property type="match status" value="1"/>
</dbReference>
<dbReference type="PRINTS" id="PR00452">
    <property type="entry name" value="SH3DOMAIN"/>
</dbReference>
<dbReference type="AlphaFoldDB" id="A0AA39MXT6"/>
<evidence type="ECO:0000256" key="2">
    <source>
        <dbReference type="PROSITE-ProRule" id="PRU00192"/>
    </source>
</evidence>
<name>A0AA39MXT6_9AGAR</name>
<dbReference type="PRINTS" id="PR00499">
    <property type="entry name" value="P67PHOX"/>
</dbReference>
<proteinExistence type="predicted"/>
<sequence length="281" mass="30881">MLLIYTADGPSRPPWLFPPSRPWTPLPCLLISFPRQSRILNFLPRRTRFHPSDARDIIAKLPQDPAVGDITRSAQNLLVRSPPPPPIPQPYNAPPLNVSKAKAIWGYNESRQDPHDLSFRAGDVIEIVAEANADWWTGRHNGVEGLFPSNYVERLPPDTAVVEKAATYNPPPTAPYPLYQPPMGPPTGYGPSPSQYNSSYPTYQPPPPQPAPTQVTTQVTVEEPKKSKFGGGGLKNTLDLEQGPLSEVGSSTLSFKHNLSFTSLIASSGLVFTTNYTYCIL</sequence>
<comment type="caution">
    <text evidence="5">The sequence shown here is derived from an EMBL/GenBank/DDBJ whole genome shotgun (WGS) entry which is preliminary data.</text>
</comment>
<dbReference type="Gene3D" id="2.30.30.40">
    <property type="entry name" value="SH3 Domains"/>
    <property type="match status" value="1"/>
</dbReference>
<feature type="domain" description="SH3" evidence="4">
    <location>
        <begin position="96"/>
        <end position="157"/>
    </location>
</feature>
<evidence type="ECO:0000259" key="4">
    <source>
        <dbReference type="PROSITE" id="PS50002"/>
    </source>
</evidence>
<dbReference type="InterPro" id="IPR036028">
    <property type="entry name" value="SH3-like_dom_sf"/>
</dbReference>
<dbReference type="PANTHER" id="PTHR45929:SF7">
    <property type="entry name" value="LAS SEVENTEEN-BINDING PROTEIN 1"/>
    <property type="match status" value="1"/>
</dbReference>
<evidence type="ECO:0000256" key="3">
    <source>
        <dbReference type="SAM" id="MobiDB-lite"/>
    </source>
</evidence>
<feature type="region of interest" description="Disordered" evidence="3">
    <location>
        <begin position="171"/>
        <end position="217"/>
    </location>
</feature>
<dbReference type="EMBL" id="JAUEPT010000007">
    <property type="protein sequence ID" value="KAK0450034.1"/>
    <property type="molecule type" value="Genomic_DNA"/>
</dbReference>
<accession>A0AA39MXT6</accession>
<keyword evidence="1 2" id="KW-0728">SH3 domain</keyword>
<evidence type="ECO:0000313" key="5">
    <source>
        <dbReference type="EMBL" id="KAK0450034.1"/>
    </source>
</evidence>
<evidence type="ECO:0000256" key="1">
    <source>
        <dbReference type="ARBA" id="ARBA00022443"/>
    </source>
</evidence>
<dbReference type="FunFam" id="2.30.30.40:FF:000072">
    <property type="entry name" value="Unconventional Myosin IB"/>
    <property type="match status" value="1"/>
</dbReference>
<protein>
    <submittedName>
        <fullName evidence="5">SH3 domain-containing protein</fullName>
    </submittedName>
</protein>
<dbReference type="InterPro" id="IPR001452">
    <property type="entry name" value="SH3_domain"/>
</dbReference>
<dbReference type="PANTHER" id="PTHR45929">
    <property type="entry name" value="JAK PATHWAY SIGNAL TRANSDUCTION ADAPTOR MOLECULE"/>
    <property type="match status" value="1"/>
</dbReference>
<dbReference type="InterPro" id="IPR050670">
    <property type="entry name" value="STAM"/>
</dbReference>
<keyword evidence="6" id="KW-1185">Reference proteome</keyword>